<dbReference type="HOGENOM" id="CLU_3376567_0_0_0"/>
<sequence length="34" mass="4018">MIFDPKYIIKMEMVLAGKDKIDNEIYKLLRSVAM</sequence>
<dbReference type="AlphaFoldDB" id="H0UR33"/>
<dbReference type="EMBL" id="CM001377">
    <property type="protein sequence ID" value="EHM10870.1"/>
    <property type="molecule type" value="Genomic_DNA"/>
</dbReference>
<evidence type="ECO:0000313" key="1">
    <source>
        <dbReference type="EMBL" id="EHM10870.1"/>
    </source>
</evidence>
<name>H0UR33_9BACT</name>
<gene>
    <name evidence="1" type="ORF">TheveDRAFT_1752</name>
</gene>
<keyword evidence="2" id="KW-1185">Reference proteome</keyword>
<accession>H0UR33</accession>
<proteinExistence type="predicted"/>
<protein>
    <submittedName>
        <fullName evidence="1">Uncharacterized protein</fullName>
    </submittedName>
</protein>
<dbReference type="Proteomes" id="UP000005730">
    <property type="component" value="Chromosome"/>
</dbReference>
<reference evidence="1 2" key="1">
    <citation type="submission" date="2011-10" db="EMBL/GenBank/DDBJ databases">
        <title>The Noncontiguous Finished genome of Thermanaerovibrio velox DSM 12556.</title>
        <authorList>
            <consortium name="US DOE Joint Genome Institute (JGI-PGF)"/>
            <person name="Lucas S."/>
            <person name="Copeland A."/>
            <person name="Lapidus A."/>
            <person name="Glavina del Rio T."/>
            <person name="Dalin E."/>
            <person name="Tice H."/>
            <person name="Bruce D."/>
            <person name="Goodwin L."/>
            <person name="Pitluck S."/>
            <person name="Peters L."/>
            <person name="Mikhailova N."/>
            <person name="Teshima H."/>
            <person name="Kyrpides N."/>
            <person name="Mavromatis K."/>
            <person name="Ivanova N."/>
            <person name="Markowitz V."/>
            <person name="Cheng J.-F."/>
            <person name="Hugenholtz P."/>
            <person name="Woyke T."/>
            <person name="Wu D."/>
            <person name="Spring S."/>
            <person name="Brambilla E.-M."/>
            <person name="Klenk H.-P."/>
            <person name="Eisen J.A."/>
        </authorList>
    </citation>
    <scope>NUCLEOTIDE SEQUENCE [LARGE SCALE GENOMIC DNA]</scope>
    <source>
        <strain evidence="1 2">DSM 12556</strain>
    </source>
</reference>
<dbReference type="STRING" id="926567.TheveDRAFT_1752"/>
<organism evidence="1 2">
    <name type="scientific">Thermanaerovibrio velox DSM 12556</name>
    <dbReference type="NCBI Taxonomy" id="926567"/>
    <lineage>
        <taxon>Bacteria</taxon>
        <taxon>Thermotogati</taxon>
        <taxon>Synergistota</taxon>
        <taxon>Synergistia</taxon>
        <taxon>Synergistales</taxon>
        <taxon>Synergistaceae</taxon>
        <taxon>Thermanaerovibrio</taxon>
    </lineage>
</organism>
<evidence type="ECO:0000313" key="2">
    <source>
        <dbReference type="Proteomes" id="UP000005730"/>
    </source>
</evidence>